<accession>A0AAN7PD04</accession>
<evidence type="ECO:0000313" key="2">
    <source>
        <dbReference type="Proteomes" id="UP001353858"/>
    </source>
</evidence>
<evidence type="ECO:0000313" key="1">
    <source>
        <dbReference type="EMBL" id="KAK4882338.1"/>
    </source>
</evidence>
<name>A0AAN7PD04_9COLE</name>
<comment type="caution">
    <text evidence="1">The sequence shown here is derived from an EMBL/GenBank/DDBJ whole genome shotgun (WGS) entry which is preliminary data.</text>
</comment>
<dbReference type="AlphaFoldDB" id="A0AAN7PD04"/>
<keyword evidence="2" id="KW-1185">Reference proteome</keyword>
<organism evidence="1 2">
    <name type="scientific">Aquatica leii</name>
    <dbReference type="NCBI Taxonomy" id="1421715"/>
    <lineage>
        <taxon>Eukaryota</taxon>
        <taxon>Metazoa</taxon>
        <taxon>Ecdysozoa</taxon>
        <taxon>Arthropoda</taxon>
        <taxon>Hexapoda</taxon>
        <taxon>Insecta</taxon>
        <taxon>Pterygota</taxon>
        <taxon>Neoptera</taxon>
        <taxon>Endopterygota</taxon>
        <taxon>Coleoptera</taxon>
        <taxon>Polyphaga</taxon>
        <taxon>Elateriformia</taxon>
        <taxon>Elateroidea</taxon>
        <taxon>Lampyridae</taxon>
        <taxon>Luciolinae</taxon>
        <taxon>Aquatica</taxon>
    </lineage>
</organism>
<dbReference type="EMBL" id="JARPUR010000002">
    <property type="protein sequence ID" value="KAK4882338.1"/>
    <property type="molecule type" value="Genomic_DNA"/>
</dbReference>
<gene>
    <name evidence="1" type="ORF">RN001_005657</name>
</gene>
<dbReference type="Proteomes" id="UP001353858">
    <property type="component" value="Unassembled WGS sequence"/>
</dbReference>
<reference evidence="2" key="1">
    <citation type="submission" date="2023-01" db="EMBL/GenBank/DDBJ databases">
        <title>Key to firefly adult light organ development and bioluminescence: homeobox transcription factors regulate luciferase expression and transportation to peroxisome.</title>
        <authorList>
            <person name="Fu X."/>
        </authorList>
    </citation>
    <scope>NUCLEOTIDE SEQUENCE [LARGE SCALE GENOMIC DNA]</scope>
</reference>
<protein>
    <submittedName>
        <fullName evidence="1">Uncharacterized protein</fullName>
    </submittedName>
</protein>
<proteinExistence type="predicted"/>
<sequence length="73" mass="8392">MPLQVYGFCSAFNIFCYIEISLEQRGQSGDDYNYNCSPVSSLSESGISLEPRGQSEEDDHTQREIFVYFIYNC</sequence>